<dbReference type="Gene3D" id="1.10.3380.30">
    <property type="match status" value="1"/>
</dbReference>
<dbReference type="InterPro" id="IPR014001">
    <property type="entry name" value="Helicase_ATP-bd"/>
</dbReference>
<dbReference type="Pfam" id="PF21280">
    <property type="entry name" value="Helicase_dom4_arc"/>
    <property type="match status" value="1"/>
</dbReference>
<dbReference type="GO" id="GO:0003677">
    <property type="term" value="F:DNA binding"/>
    <property type="evidence" value="ECO:0007669"/>
    <property type="project" value="UniProtKB-UniRule"/>
</dbReference>
<dbReference type="SUPFAM" id="SSF52540">
    <property type="entry name" value="P-loop containing nucleoside triphosphate hydrolases"/>
    <property type="match status" value="1"/>
</dbReference>
<proteinExistence type="inferred from homology"/>
<reference evidence="13 14" key="1">
    <citation type="journal article" date="2022" name="Microbiol. Resour. Announc.">
        <title>Complete Genome Sequence of the Hyperthermophilic and Acidophilic Archaeon Saccharolobus caldissimus Strain HS-3T.</title>
        <authorList>
            <person name="Sakai H.D."/>
            <person name="Kurosawa N."/>
        </authorList>
    </citation>
    <scope>NUCLEOTIDE SEQUENCE [LARGE SCALE GENOMIC DNA]</scope>
    <source>
        <strain evidence="13 14">JCM32116</strain>
    </source>
</reference>
<dbReference type="Gene3D" id="1.10.150.20">
    <property type="entry name" value="5' to 3' exonuclease, C-terminal subdomain"/>
    <property type="match status" value="1"/>
</dbReference>
<dbReference type="RefSeq" id="WP_229569185.1">
    <property type="nucleotide sequence ID" value="NZ_AP025226.1"/>
</dbReference>
<comment type="function">
    <text evidence="10">DNA-dependent ATPase and 3'-5' DNA helicase that may be involved in repair of stalled replication forks.</text>
</comment>
<dbReference type="GO" id="GO:0016818">
    <property type="term" value="F:hydrolase activity, acting on acid anhydrides, in phosphorus-containing anhydrides"/>
    <property type="evidence" value="ECO:0007669"/>
    <property type="project" value="UniProtKB-UniRule"/>
</dbReference>
<evidence type="ECO:0000313" key="13">
    <source>
        <dbReference type="EMBL" id="BDB98816.1"/>
    </source>
</evidence>
<comment type="similarity">
    <text evidence="10">Belongs to the helicase family. Hel308 subfamily.</text>
</comment>
<evidence type="ECO:0000256" key="2">
    <source>
        <dbReference type="ARBA" id="ARBA00022763"/>
    </source>
</evidence>
<dbReference type="AlphaFoldDB" id="A0AAQ4CSN5"/>
<dbReference type="Pfam" id="PF00271">
    <property type="entry name" value="Helicase_C"/>
    <property type="match status" value="1"/>
</dbReference>
<dbReference type="GeneID" id="68866562"/>
<comment type="subunit">
    <text evidence="10">Monomer.</text>
</comment>
<evidence type="ECO:0000256" key="9">
    <source>
        <dbReference type="ARBA" id="ARBA00034617"/>
    </source>
</evidence>
<dbReference type="KEGG" id="scas:SACC_18330"/>
<dbReference type="CDD" id="cd18028">
    <property type="entry name" value="DEXHc_archSki2"/>
    <property type="match status" value="1"/>
</dbReference>
<dbReference type="Gene3D" id="3.40.50.300">
    <property type="entry name" value="P-loop containing nucleotide triphosphate hydrolases"/>
    <property type="match status" value="2"/>
</dbReference>
<dbReference type="EC" id="5.6.2.4" evidence="10"/>
<keyword evidence="3 10" id="KW-0378">Hydrolase</keyword>
<dbReference type="InterPro" id="IPR053416">
    <property type="entry name" value="Hel308_helicase"/>
</dbReference>
<dbReference type="Pfam" id="PF00270">
    <property type="entry name" value="DEAD"/>
    <property type="match status" value="1"/>
</dbReference>
<keyword evidence="6 10" id="KW-0238">DNA-binding</keyword>
<dbReference type="SMART" id="SM00487">
    <property type="entry name" value="DEXDc"/>
    <property type="match status" value="1"/>
</dbReference>
<keyword evidence="7 10" id="KW-0234">DNA repair</keyword>
<dbReference type="NCBIfam" id="NF040935">
    <property type="entry name" value="helicase_Hel308"/>
    <property type="match status" value="1"/>
</dbReference>
<dbReference type="InterPro" id="IPR036390">
    <property type="entry name" value="WH_DNA-bd_sf"/>
</dbReference>
<evidence type="ECO:0000313" key="14">
    <source>
        <dbReference type="Proteomes" id="UP001319921"/>
    </source>
</evidence>
<evidence type="ECO:0000256" key="3">
    <source>
        <dbReference type="ARBA" id="ARBA00022801"/>
    </source>
</evidence>
<dbReference type="PROSITE" id="PS51192">
    <property type="entry name" value="HELICASE_ATP_BIND_1"/>
    <property type="match status" value="1"/>
</dbReference>
<accession>A0AAQ4CSN5</accession>
<dbReference type="SUPFAM" id="SSF158702">
    <property type="entry name" value="Sec63 N-terminal domain-like"/>
    <property type="match status" value="1"/>
</dbReference>
<dbReference type="GO" id="GO:0005524">
    <property type="term" value="F:ATP binding"/>
    <property type="evidence" value="ECO:0007669"/>
    <property type="project" value="UniProtKB-UniRule"/>
</dbReference>
<protein>
    <recommendedName>
        <fullName evidence="10">ATP-dependent DNA helicase Hel308</fullName>
        <ecNumber evidence="10">5.6.2.4</ecNumber>
    </recommendedName>
    <alternativeName>
        <fullName evidence="10">DNA 3'-5' helicase Hel308</fullName>
    </alternativeName>
</protein>
<keyword evidence="1 10" id="KW-0547">Nucleotide-binding</keyword>
<evidence type="ECO:0000256" key="6">
    <source>
        <dbReference type="ARBA" id="ARBA00023125"/>
    </source>
</evidence>
<dbReference type="PROSITE" id="PS51194">
    <property type="entry name" value="HELICASE_CTER"/>
    <property type="match status" value="1"/>
</dbReference>
<dbReference type="PANTHER" id="PTHR47961:SF10">
    <property type="entry name" value="ATP-DEPENDENT DNA HELICASE HEL308"/>
    <property type="match status" value="1"/>
</dbReference>
<dbReference type="InterPro" id="IPR048772">
    <property type="entry name" value="Hel308-like_dom4"/>
</dbReference>
<feature type="binding site" evidence="10">
    <location>
        <position position="35"/>
    </location>
    <ligand>
        <name>ATP</name>
        <dbReference type="ChEBI" id="CHEBI:30616"/>
    </ligand>
</feature>
<dbReference type="PANTHER" id="PTHR47961">
    <property type="entry name" value="DNA POLYMERASE THETA, PUTATIVE (AFU_ORTHOLOGUE AFUA_1G05260)-RELATED"/>
    <property type="match status" value="1"/>
</dbReference>
<keyword evidence="14" id="KW-1185">Reference proteome</keyword>
<feature type="domain" description="Helicase C-terminal" evidence="12">
    <location>
        <begin position="239"/>
        <end position="432"/>
    </location>
</feature>
<dbReference type="SUPFAM" id="SSF46785">
    <property type="entry name" value="Winged helix' DNA-binding domain"/>
    <property type="match status" value="1"/>
</dbReference>
<dbReference type="CDD" id="cd18795">
    <property type="entry name" value="SF2_C_Ski2"/>
    <property type="match status" value="1"/>
</dbReference>
<name>A0AAQ4CSN5_9CREN</name>
<dbReference type="GO" id="GO:0043138">
    <property type="term" value="F:3'-5' DNA helicase activity"/>
    <property type="evidence" value="ECO:0007669"/>
    <property type="project" value="UniProtKB-UniRule"/>
</dbReference>
<evidence type="ECO:0000256" key="7">
    <source>
        <dbReference type="ARBA" id="ARBA00023204"/>
    </source>
</evidence>
<dbReference type="InterPro" id="IPR027417">
    <property type="entry name" value="P-loop_NTPase"/>
</dbReference>
<sequence length="713" mass="81125">MTVELEWMNVDNLPLPSDVIEILKNRGIIKLNPPQTEAVKKGLLEGKRLLLTSPTGSGKTLIAELGIISFLFKHGGKALYVTPLRALTNEKYLTFKDWEKLGFKVAMTSGDYDTDDAWLKNYDIIVTTYEKLDSLWRHRPSWLNEAQYFVLDELHYINDPERGPVVESVAIRAKRRNLLALSATISNYTVIAKWLNAEPVATNWRPVPLIEGVMYPDKKGYTILFKDNTLKKVYGDDPVIAYTLDSLSRNGQVLVFRNSRKTAELTARKIASYMNFIPLDEKALSDIVNEIDQIEEGGSEEKESLKELISKGVAYHHAGLSKQLRDIIEEGFRQRKIKVIVATPTLAAGVNLPARTVIVGDIYRFNRRIAGFQEEISVMEYKQMSGRAGRPGFDEMGEAIIVVRDKKNIDKIFKKYILSSTEPLESKLGNERAFYTFLLGILSAEGNLSEKELANFAYESLLPKSLVDIYFDRAIQWLSEHSFIREEEGKLILTDFGKRVADLYINPFTADIIRKGLENHRSSCDIAYLHLLAFTPDGPLVSVSKNEEEELMGLIDDLDCDLLIEEPYEEDEYSLYLNALKIALIMKDWIEEVDEDTILGKYNIGSGDLRNFVETMDWLTYSAYQLSRELKLEEHADKLRILNARVKDGIREELLELVQISGIGRKRARLLYNNGIRGLGDIVMNVDKVKSLLGPKLGEKIAQEAARLLNRFY</sequence>
<evidence type="ECO:0000256" key="10">
    <source>
        <dbReference type="HAMAP-Rule" id="MF_00442"/>
    </source>
</evidence>
<keyword evidence="8 10" id="KW-0413">Isomerase</keyword>
<evidence type="ECO:0000259" key="12">
    <source>
        <dbReference type="PROSITE" id="PS51194"/>
    </source>
</evidence>
<dbReference type="InterPro" id="IPR011545">
    <property type="entry name" value="DEAD/DEAH_box_helicase_dom"/>
</dbReference>
<dbReference type="GO" id="GO:0006281">
    <property type="term" value="P:DNA repair"/>
    <property type="evidence" value="ECO:0007669"/>
    <property type="project" value="UniProtKB-UniRule"/>
</dbReference>
<keyword evidence="5 10" id="KW-0067">ATP-binding</keyword>
<comment type="catalytic activity">
    <reaction evidence="9 10">
        <text>Couples ATP hydrolysis with the unwinding of duplex DNA by translocating in the 3'-5' direction.</text>
        <dbReference type="EC" id="5.6.2.4"/>
    </reaction>
</comment>
<dbReference type="EMBL" id="AP025226">
    <property type="protein sequence ID" value="BDB98816.1"/>
    <property type="molecule type" value="Genomic_DNA"/>
</dbReference>
<keyword evidence="2 10" id="KW-0227">DNA damage</keyword>
<evidence type="ECO:0000256" key="5">
    <source>
        <dbReference type="ARBA" id="ARBA00022840"/>
    </source>
</evidence>
<dbReference type="InterPro" id="IPR001650">
    <property type="entry name" value="Helicase_C-like"/>
</dbReference>
<evidence type="ECO:0000256" key="1">
    <source>
        <dbReference type="ARBA" id="ARBA00022741"/>
    </source>
</evidence>
<comment type="catalytic activity">
    <reaction evidence="10">
        <text>ATP + H2O = ADP + phosphate + H(+)</text>
        <dbReference type="Rhea" id="RHEA:13065"/>
        <dbReference type="ChEBI" id="CHEBI:15377"/>
        <dbReference type="ChEBI" id="CHEBI:15378"/>
        <dbReference type="ChEBI" id="CHEBI:30616"/>
        <dbReference type="ChEBI" id="CHEBI:43474"/>
        <dbReference type="ChEBI" id="CHEBI:456216"/>
        <dbReference type="EC" id="5.6.2.4"/>
    </reaction>
</comment>
<dbReference type="HAMAP" id="MF_00442">
    <property type="entry name" value="Helicase_Hel308"/>
    <property type="match status" value="1"/>
</dbReference>
<organism evidence="13 14">
    <name type="scientific">Saccharolobus caldissimus</name>
    <dbReference type="NCBI Taxonomy" id="1702097"/>
    <lineage>
        <taxon>Archaea</taxon>
        <taxon>Thermoproteota</taxon>
        <taxon>Thermoprotei</taxon>
        <taxon>Sulfolobales</taxon>
        <taxon>Sulfolobaceae</taxon>
        <taxon>Saccharolobus</taxon>
    </lineage>
</organism>
<evidence type="ECO:0000259" key="11">
    <source>
        <dbReference type="PROSITE" id="PS51192"/>
    </source>
</evidence>
<feature type="domain" description="Helicase ATP-binding" evidence="11">
    <location>
        <begin position="40"/>
        <end position="203"/>
    </location>
</feature>
<evidence type="ECO:0000256" key="8">
    <source>
        <dbReference type="ARBA" id="ARBA00023235"/>
    </source>
</evidence>
<gene>
    <name evidence="10" type="primary">hel308</name>
    <name evidence="13" type="ORF">SACC_18330</name>
</gene>
<dbReference type="InterPro" id="IPR050474">
    <property type="entry name" value="Hel308_SKI2-like"/>
</dbReference>
<dbReference type="InterPro" id="IPR022965">
    <property type="entry name" value="Helicase_Hel308"/>
</dbReference>
<dbReference type="Proteomes" id="UP001319921">
    <property type="component" value="Chromosome"/>
</dbReference>
<keyword evidence="4 10" id="KW-0347">Helicase</keyword>
<evidence type="ECO:0000256" key="4">
    <source>
        <dbReference type="ARBA" id="ARBA00022806"/>
    </source>
</evidence>
<dbReference type="SMART" id="SM00490">
    <property type="entry name" value="HELICc"/>
    <property type="match status" value="1"/>
</dbReference>